<name>J7MF25_THEOR</name>
<keyword evidence="2" id="KW-0812">Transmembrane</keyword>
<dbReference type="KEGG" id="tot:TOT_040000751"/>
<dbReference type="RefSeq" id="XP_009692685.1">
    <property type="nucleotide sequence ID" value="XM_009694390.1"/>
</dbReference>
<evidence type="ECO:0000256" key="2">
    <source>
        <dbReference type="SAM" id="Phobius"/>
    </source>
</evidence>
<dbReference type="AlphaFoldDB" id="J7MF25"/>
<sequence length="567" mass="65382">MPNIFLREKENTYYEWYSYTIKNYSQVISVTKQVWAECRIYERVTYSIKYEQPWTASSSDYFNVALYDAADNSKKCKPKFTYYYAYSDGQVVDKLDVYYSLLKPNNPLIVSFNRRDTNTYNCSYPGLKGLKWFYGYDLGYYSMKRELKVELDDQYKELLKGKRLTFTAGPYSNEDILVNEYDLVNKEFKKHIYTPDVSKRGPYELYSGSLFLDNSRSSGNNLYLKGVANKQFDGVCMYSSYSGLQLFVEFFDGEKITQLRRIGTTDKSQWIELEKPFTYKDDRQLKRILQYIQFCLNKEILVRLDQQGGNTEVRIVDGETTATPKPINEYELSVNRGCDYSEIIDGYVCYTHNLNDYYNVYVKNQLDDLRILGESFRPDVYLELSLTIDNNHIYLFDESGYTSEFLYYNPDKDGNLYVYFLQSSGYGDRGLKPLLFYYNGKAYKQSNSKDHNTYWQRVNVINSLAQVAVTPKSINLKDVLDELKTSSKTNAASTEPPTPGALPTVKPTTGGGKSDAGAPKNDGVTPKNENSTHSFIGGSLGIFLGMLGSAIAIFSFWNKPTTFNRMR</sequence>
<reference evidence="3 4" key="1">
    <citation type="journal article" date="2012" name="MBio">
        <title>Comparative genome analysis of three eukaryotic parasites with differing abilities to transform leukocytes reveals key mediators of Theileria-induced leukocyte transformation.</title>
        <authorList>
            <person name="Hayashida K."/>
            <person name="Hara Y."/>
            <person name="Abe T."/>
            <person name="Yamasaki C."/>
            <person name="Toyoda A."/>
            <person name="Kosuge T."/>
            <person name="Suzuki Y."/>
            <person name="Sato Y."/>
            <person name="Kawashima S."/>
            <person name="Katayama T."/>
            <person name="Wakaguri H."/>
            <person name="Inoue N."/>
            <person name="Homma K."/>
            <person name="Tada-Umezaki M."/>
            <person name="Yagi Y."/>
            <person name="Fujii Y."/>
            <person name="Habara T."/>
            <person name="Kanehisa M."/>
            <person name="Watanabe H."/>
            <person name="Ito K."/>
            <person name="Gojobori T."/>
            <person name="Sugawara H."/>
            <person name="Imanishi T."/>
            <person name="Weir W."/>
            <person name="Gardner M."/>
            <person name="Pain A."/>
            <person name="Shiels B."/>
            <person name="Hattori M."/>
            <person name="Nene V."/>
            <person name="Sugimoto C."/>
        </authorList>
    </citation>
    <scope>NUCLEOTIDE SEQUENCE [LARGE SCALE GENOMIC DNA]</scope>
    <source>
        <strain evidence="3 4">Shintoku</strain>
    </source>
</reference>
<feature type="transmembrane region" description="Helical" evidence="2">
    <location>
        <begin position="535"/>
        <end position="557"/>
    </location>
</feature>
<dbReference type="VEuPathDB" id="PiroplasmaDB:TOT_040000751"/>
<proteinExistence type="predicted"/>
<evidence type="ECO:0000256" key="1">
    <source>
        <dbReference type="SAM" id="MobiDB-lite"/>
    </source>
</evidence>
<dbReference type="EMBL" id="AP011949">
    <property type="protein sequence ID" value="BAM42384.1"/>
    <property type="molecule type" value="Genomic_DNA"/>
</dbReference>
<gene>
    <name evidence="3" type="ORF">TOT_040000751</name>
</gene>
<dbReference type="Proteomes" id="UP000003786">
    <property type="component" value="Chromosome 4"/>
</dbReference>
<evidence type="ECO:0000313" key="4">
    <source>
        <dbReference type="Proteomes" id="UP000003786"/>
    </source>
</evidence>
<keyword evidence="2" id="KW-0472">Membrane</keyword>
<feature type="region of interest" description="Disordered" evidence="1">
    <location>
        <begin position="487"/>
        <end position="531"/>
    </location>
</feature>
<organism evidence="3 4">
    <name type="scientific">Theileria orientalis strain Shintoku</name>
    <dbReference type="NCBI Taxonomy" id="869250"/>
    <lineage>
        <taxon>Eukaryota</taxon>
        <taxon>Sar</taxon>
        <taxon>Alveolata</taxon>
        <taxon>Apicomplexa</taxon>
        <taxon>Aconoidasida</taxon>
        <taxon>Piroplasmida</taxon>
        <taxon>Theileriidae</taxon>
        <taxon>Theileria</taxon>
    </lineage>
</organism>
<evidence type="ECO:0000313" key="3">
    <source>
        <dbReference type="EMBL" id="BAM42384.1"/>
    </source>
</evidence>
<protein>
    <submittedName>
        <fullName evidence="3">Uncharacterized protein</fullName>
    </submittedName>
</protein>
<accession>J7MF25</accession>
<dbReference type="GeneID" id="20716794"/>
<keyword evidence="2" id="KW-1133">Transmembrane helix</keyword>
<keyword evidence="4" id="KW-1185">Reference proteome</keyword>